<dbReference type="SUPFAM" id="SSF57716">
    <property type="entry name" value="Glucocorticoid receptor-like (DNA-binding domain)"/>
    <property type="match status" value="2"/>
</dbReference>
<keyword evidence="4 8" id="KW-0440">LIM domain</keyword>
<sequence>MPITTENHHFLNMQSIVDLGGGSSTASPKVEAFNPSNNENCDEMTVPRTLSGGILCNNCGFEIKEKYIVKVDNNCWHENCLMCRTCQIPLSGSTCYSRSGQLYCKEDYIV</sequence>
<feature type="domain" description="LIM zinc-binding" evidence="9">
    <location>
        <begin position="54"/>
        <end position="110"/>
    </location>
</feature>
<evidence type="ECO:0000259" key="9">
    <source>
        <dbReference type="PROSITE" id="PS50023"/>
    </source>
</evidence>
<dbReference type="PANTHER" id="PTHR24208:SF166">
    <property type="entry name" value="LIM HOMEOBOX TRANSCRIPTION FACTOR 1 ALPHA, ISOFORM B"/>
    <property type="match status" value="1"/>
</dbReference>
<evidence type="ECO:0000256" key="5">
    <source>
        <dbReference type="ARBA" id="ARBA00023125"/>
    </source>
</evidence>
<dbReference type="SMART" id="SM00132">
    <property type="entry name" value="LIM"/>
    <property type="match status" value="1"/>
</dbReference>
<evidence type="ECO:0000313" key="11">
    <source>
        <dbReference type="WBParaSite" id="mrna-Wban_02303"/>
    </source>
</evidence>
<dbReference type="Proteomes" id="UP000093561">
    <property type="component" value="Unassembled WGS sequence"/>
</dbReference>
<proteinExistence type="predicted"/>
<dbReference type="PROSITE" id="PS50023">
    <property type="entry name" value="LIM_DOMAIN_2"/>
    <property type="match status" value="1"/>
</dbReference>
<evidence type="ECO:0000256" key="2">
    <source>
        <dbReference type="ARBA" id="ARBA00022723"/>
    </source>
</evidence>
<keyword evidence="6" id="KW-0371">Homeobox</keyword>
<dbReference type="GO" id="GO:0000981">
    <property type="term" value="F:DNA-binding transcription factor activity, RNA polymerase II-specific"/>
    <property type="evidence" value="ECO:0007669"/>
    <property type="project" value="TreeGrafter"/>
</dbReference>
<name>A0AAF5RTZ7_WUCBA</name>
<keyword evidence="2 8" id="KW-0479">Metal-binding</keyword>
<protein>
    <recommendedName>
        <fullName evidence="9">LIM zinc-binding domain-containing protein</fullName>
    </recommendedName>
</protein>
<dbReference type="Gene3D" id="2.10.110.10">
    <property type="entry name" value="Cysteine Rich Protein"/>
    <property type="match status" value="1"/>
</dbReference>
<dbReference type="GO" id="GO:0005634">
    <property type="term" value="C:nucleus"/>
    <property type="evidence" value="ECO:0007669"/>
    <property type="project" value="UniProtKB-SubCell"/>
</dbReference>
<reference evidence="10" key="2">
    <citation type="journal article" date="2016" name="Mol. Ecol.">
        <title>Population genomics of the filarial nematode parasite Wuchereria bancrofti from mosquitoes.</title>
        <authorList>
            <person name="Small S.T."/>
            <person name="Reimer L.J."/>
            <person name="Tisch D.J."/>
            <person name="King C.L."/>
            <person name="Christensen B.M."/>
            <person name="Siba P.M."/>
            <person name="Kazura J.W."/>
            <person name="Serre D."/>
            <person name="Zimmerman P.A."/>
        </authorList>
    </citation>
    <scope>NUCLEOTIDE SEQUENCE</scope>
    <source>
        <strain evidence="10">pt0022</strain>
    </source>
</reference>
<evidence type="ECO:0000256" key="6">
    <source>
        <dbReference type="ARBA" id="ARBA00023155"/>
    </source>
</evidence>
<dbReference type="GO" id="GO:0046872">
    <property type="term" value="F:metal ion binding"/>
    <property type="evidence" value="ECO:0007669"/>
    <property type="project" value="UniProtKB-KW"/>
</dbReference>
<evidence type="ECO:0000256" key="4">
    <source>
        <dbReference type="ARBA" id="ARBA00023038"/>
    </source>
</evidence>
<evidence type="ECO:0000256" key="8">
    <source>
        <dbReference type="PROSITE-ProRule" id="PRU00125"/>
    </source>
</evidence>
<dbReference type="PANTHER" id="PTHR24208">
    <property type="entry name" value="LIM/HOMEOBOX PROTEIN LHX"/>
    <property type="match status" value="1"/>
</dbReference>
<dbReference type="PROSITE" id="PS00478">
    <property type="entry name" value="LIM_DOMAIN_1"/>
    <property type="match status" value="1"/>
</dbReference>
<keyword evidence="7" id="KW-0539">Nucleus</keyword>
<comment type="subcellular location">
    <subcellularLocation>
        <location evidence="1">Nucleus</location>
    </subcellularLocation>
</comment>
<dbReference type="InterPro" id="IPR001781">
    <property type="entry name" value="Znf_LIM"/>
</dbReference>
<organism evidence="10 11">
    <name type="scientific">Wuchereria bancrofti</name>
    <dbReference type="NCBI Taxonomy" id="6293"/>
    <lineage>
        <taxon>Eukaryota</taxon>
        <taxon>Metazoa</taxon>
        <taxon>Ecdysozoa</taxon>
        <taxon>Nematoda</taxon>
        <taxon>Chromadorea</taxon>
        <taxon>Rhabditida</taxon>
        <taxon>Spirurina</taxon>
        <taxon>Spiruromorpha</taxon>
        <taxon>Filarioidea</taxon>
        <taxon>Onchocercidae</taxon>
        <taxon>Wuchereria</taxon>
    </lineage>
</organism>
<evidence type="ECO:0000256" key="1">
    <source>
        <dbReference type="ARBA" id="ARBA00004123"/>
    </source>
</evidence>
<accession>A0AAF5RTZ7</accession>
<keyword evidence="3 8" id="KW-0862">Zinc</keyword>
<reference evidence="11" key="3">
    <citation type="submission" date="2024-02" db="UniProtKB">
        <authorList>
            <consortium name="WormBaseParasite"/>
        </authorList>
    </citation>
    <scope>IDENTIFICATION</scope>
    <source>
        <strain evidence="11">pt0022</strain>
    </source>
</reference>
<evidence type="ECO:0000256" key="3">
    <source>
        <dbReference type="ARBA" id="ARBA00022833"/>
    </source>
</evidence>
<dbReference type="Pfam" id="PF00412">
    <property type="entry name" value="LIM"/>
    <property type="match status" value="1"/>
</dbReference>
<dbReference type="InterPro" id="IPR050453">
    <property type="entry name" value="LIM_Homeobox_TF"/>
</dbReference>
<reference evidence="10" key="1">
    <citation type="submission" date="2015-03" db="EMBL/GenBank/DDBJ databases">
        <title>Wuchereria bancrofti Genome Sequencing Papua New Guinea Strain.</title>
        <authorList>
            <person name="Small S.T."/>
            <person name="Serre D."/>
            <person name="Zimmerman P.A."/>
        </authorList>
    </citation>
    <scope>NUCLEOTIDE SEQUENCE [LARGE SCALE GENOMIC DNA]</scope>
    <source>
        <strain evidence="10">pt0022</strain>
    </source>
</reference>
<evidence type="ECO:0000313" key="10">
    <source>
        <dbReference type="Proteomes" id="UP000093561"/>
    </source>
</evidence>
<dbReference type="WBParaSite" id="mrna-Wban_02303">
    <property type="protein sequence ID" value="mrna-Wban_02303"/>
    <property type="gene ID" value="Wban_02303"/>
</dbReference>
<dbReference type="AlphaFoldDB" id="A0AAF5RTZ7"/>
<keyword evidence="5" id="KW-0238">DNA-binding</keyword>
<evidence type="ECO:0000256" key="7">
    <source>
        <dbReference type="ARBA" id="ARBA00023242"/>
    </source>
</evidence>
<dbReference type="GO" id="GO:0030182">
    <property type="term" value="P:neuron differentiation"/>
    <property type="evidence" value="ECO:0007669"/>
    <property type="project" value="TreeGrafter"/>
</dbReference>
<dbReference type="GO" id="GO:0000977">
    <property type="term" value="F:RNA polymerase II transcription regulatory region sequence-specific DNA binding"/>
    <property type="evidence" value="ECO:0007669"/>
    <property type="project" value="TreeGrafter"/>
</dbReference>